<dbReference type="Proteomes" id="UP000006729">
    <property type="component" value="Chromosome 17"/>
</dbReference>
<protein>
    <submittedName>
        <fullName evidence="1">Uncharacterized protein</fullName>
    </submittedName>
</protein>
<reference evidence="1 2" key="1">
    <citation type="journal article" date="2006" name="Science">
        <title>The genome of black cottonwood, Populus trichocarpa (Torr. &amp; Gray).</title>
        <authorList>
            <person name="Tuskan G.A."/>
            <person name="Difazio S."/>
            <person name="Jansson S."/>
            <person name="Bohlmann J."/>
            <person name="Grigoriev I."/>
            <person name="Hellsten U."/>
            <person name="Putnam N."/>
            <person name="Ralph S."/>
            <person name="Rombauts S."/>
            <person name="Salamov A."/>
            <person name="Schein J."/>
            <person name="Sterck L."/>
            <person name="Aerts A."/>
            <person name="Bhalerao R.R."/>
            <person name="Bhalerao R.P."/>
            <person name="Blaudez D."/>
            <person name="Boerjan W."/>
            <person name="Brun A."/>
            <person name="Brunner A."/>
            <person name="Busov V."/>
            <person name="Campbell M."/>
            <person name="Carlson J."/>
            <person name="Chalot M."/>
            <person name="Chapman J."/>
            <person name="Chen G.L."/>
            <person name="Cooper D."/>
            <person name="Coutinho P.M."/>
            <person name="Couturier J."/>
            <person name="Covert S."/>
            <person name="Cronk Q."/>
            <person name="Cunningham R."/>
            <person name="Davis J."/>
            <person name="Degroeve S."/>
            <person name="Dejardin A."/>
            <person name="Depamphilis C."/>
            <person name="Detter J."/>
            <person name="Dirks B."/>
            <person name="Dubchak I."/>
            <person name="Duplessis S."/>
            <person name="Ehlting J."/>
            <person name="Ellis B."/>
            <person name="Gendler K."/>
            <person name="Goodstein D."/>
            <person name="Gribskov M."/>
            <person name="Grimwood J."/>
            <person name="Groover A."/>
            <person name="Gunter L."/>
            <person name="Hamberger B."/>
            <person name="Heinze B."/>
            <person name="Helariutta Y."/>
            <person name="Henrissat B."/>
            <person name="Holligan D."/>
            <person name="Holt R."/>
            <person name="Huang W."/>
            <person name="Islam-Faridi N."/>
            <person name="Jones S."/>
            <person name="Jones-Rhoades M."/>
            <person name="Jorgensen R."/>
            <person name="Joshi C."/>
            <person name="Kangasjarvi J."/>
            <person name="Karlsson J."/>
            <person name="Kelleher C."/>
            <person name="Kirkpatrick R."/>
            <person name="Kirst M."/>
            <person name="Kohler A."/>
            <person name="Kalluri U."/>
            <person name="Larimer F."/>
            <person name="Leebens-Mack J."/>
            <person name="Leple J.C."/>
            <person name="Locascio P."/>
            <person name="Lou Y."/>
            <person name="Lucas S."/>
            <person name="Martin F."/>
            <person name="Montanini B."/>
            <person name="Napoli C."/>
            <person name="Nelson D.R."/>
            <person name="Nelson C."/>
            <person name="Nieminen K."/>
            <person name="Nilsson O."/>
            <person name="Pereda V."/>
            <person name="Peter G."/>
            <person name="Philippe R."/>
            <person name="Pilate G."/>
            <person name="Poliakov A."/>
            <person name="Razumovskaya J."/>
            <person name="Richardson P."/>
            <person name="Rinaldi C."/>
            <person name="Ritland K."/>
            <person name="Rouze P."/>
            <person name="Ryaboy D."/>
            <person name="Schmutz J."/>
            <person name="Schrader J."/>
            <person name="Segerman B."/>
            <person name="Shin H."/>
            <person name="Siddiqui A."/>
            <person name="Sterky F."/>
            <person name="Terry A."/>
            <person name="Tsai C.J."/>
            <person name="Uberbacher E."/>
            <person name="Unneberg P."/>
            <person name="Vahala J."/>
            <person name="Wall K."/>
            <person name="Wessler S."/>
            <person name="Yang G."/>
            <person name="Yin T."/>
            <person name="Douglas C."/>
            <person name="Marra M."/>
            <person name="Sandberg G."/>
            <person name="Van de Peer Y."/>
            <person name="Rokhsar D."/>
        </authorList>
    </citation>
    <scope>NUCLEOTIDE SEQUENCE [LARGE SCALE GENOMIC DNA]</scope>
    <source>
        <strain evidence="2">cv. Nisqually</strain>
    </source>
</reference>
<dbReference type="AlphaFoldDB" id="A0A2K1X535"/>
<evidence type="ECO:0000313" key="1">
    <source>
        <dbReference type="EMBL" id="PNS95877.1"/>
    </source>
</evidence>
<evidence type="ECO:0000313" key="2">
    <source>
        <dbReference type="Proteomes" id="UP000006729"/>
    </source>
</evidence>
<name>A0A2K1X535_POPTR</name>
<keyword evidence="2" id="KW-1185">Reference proteome</keyword>
<accession>A0A2K1X535</accession>
<organism evidence="1 2">
    <name type="scientific">Populus trichocarpa</name>
    <name type="common">Western balsam poplar</name>
    <name type="synonym">Populus balsamifera subsp. trichocarpa</name>
    <dbReference type="NCBI Taxonomy" id="3694"/>
    <lineage>
        <taxon>Eukaryota</taxon>
        <taxon>Viridiplantae</taxon>
        <taxon>Streptophyta</taxon>
        <taxon>Embryophyta</taxon>
        <taxon>Tracheophyta</taxon>
        <taxon>Spermatophyta</taxon>
        <taxon>Magnoliopsida</taxon>
        <taxon>eudicotyledons</taxon>
        <taxon>Gunneridae</taxon>
        <taxon>Pentapetalae</taxon>
        <taxon>rosids</taxon>
        <taxon>fabids</taxon>
        <taxon>Malpighiales</taxon>
        <taxon>Salicaceae</taxon>
        <taxon>Saliceae</taxon>
        <taxon>Populus</taxon>
    </lineage>
</organism>
<gene>
    <name evidence="1" type="ORF">POPTR_017G083600</name>
</gene>
<dbReference type="EMBL" id="CM009306">
    <property type="protein sequence ID" value="PNS95877.1"/>
    <property type="molecule type" value="Genomic_DNA"/>
</dbReference>
<sequence length="79" mass="9498">MNEHQRHIDENKQVVCVMLASMSPELQRQHENMNVYIMIMHLKALFDDTNWNERYKTPKELFRCKMKGGSLVNTYVLRN</sequence>
<proteinExistence type="predicted"/>
<dbReference type="InParanoid" id="A0A2K1X535"/>